<accession>X7F9X6</accession>
<dbReference type="Pfam" id="PF13704">
    <property type="entry name" value="Glyco_tranf_2_4"/>
    <property type="match status" value="1"/>
</dbReference>
<comment type="caution">
    <text evidence="1">The sequence shown here is derived from an EMBL/GenBank/DDBJ whole genome shotgun (WGS) entry which is preliminary data.</text>
</comment>
<dbReference type="EMBL" id="JAME01000009">
    <property type="protein sequence ID" value="ETX29498.1"/>
    <property type="molecule type" value="Genomic_DNA"/>
</dbReference>
<keyword evidence="2" id="KW-1185">Reference proteome</keyword>
<gene>
    <name evidence="1" type="ORF">RISW2_23465</name>
</gene>
<reference evidence="1 2" key="1">
    <citation type="submission" date="2014-01" db="EMBL/GenBank/DDBJ databases">
        <title>Roseivivax isoporae LMG 25204 Genome Sequencing.</title>
        <authorList>
            <person name="Lai Q."/>
            <person name="Li G."/>
            <person name="Shao Z."/>
        </authorList>
    </citation>
    <scope>NUCLEOTIDE SEQUENCE [LARGE SCALE GENOMIC DNA]</scope>
    <source>
        <strain evidence="1 2">LMG 25204</strain>
    </source>
</reference>
<dbReference type="AlphaFoldDB" id="X7F9X6"/>
<evidence type="ECO:0000313" key="2">
    <source>
        <dbReference type="Proteomes" id="UP000023430"/>
    </source>
</evidence>
<dbReference type="Proteomes" id="UP000023430">
    <property type="component" value="Unassembled WGS sequence"/>
</dbReference>
<dbReference type="OrthoDB" id="7203640at2"/>
<dbReference type="RefSeq" id="WP_051491859.1">
    <property type="nucleotide sequence ID" value="NZ_JAME01000009.1"/>
</dbReference>
<protein>
    <recommendedName>
        <fullName evidence="3">Glycosyl transferase family 2</fullName>
    </recommendedName>
</protein>
<organism evidence="1 2">
    <name type="scientific">Roseivivax isoporae LMG 25204</name>
    <dbReference type="NCBI Taxonomy" id="1449351"/>
    <lineage>
        <taxon>Bacteria</taxon>
        <taxon>Pseudomonadati</taxon>
        <taxon>Pseudomonadota</taxon>
        <taxon>Alphaproteobacteria</taxon>
        <taxon>Rhodobacterales</taxon>
        <taxon>Roseobacteraceae</taxon>
        <taxon>Roseivivax</taxon>
    </lineage>
</organism>
<evidence type="ECO:0000313" key="1">
    <source>
        <dbReference type="EMBL" id="ETX29498.1"/>
    </source>
</evidence>
<evidence type="ECO:0008006" key="3">
    <source>
        <dbReference type="Google" id="ProtNLM"/>
    </source>
</evidence>
<name>X7F9X6_9RHOB</name>
<dbReference type="PATRIC" id="fig|1449351.3.peg.1579"/>
<proteinExistence type="predicted"/>
<sequence>MTRWGLVATVRAPVDEIAAFAAWHLELGAHRVHLYLDDADADQAAILSAHPRLRVTATDTRFWDRRGGRPDMHQVRQGANMRHALNRRAETDWLAHIDVDEFLMPESPVADQLAALPASALCARVRPMEALAPGAGDLPGLRSFKRLHLDQRARARATRACFPRWADHLSGGFLSHVAGKLFVRTGIPGLRVRIHNAILDGVQNPGEVALAGTALAHLHADSWDRFHAAYRFRRDRGSYRADLKPQARGAGALSLHDLFTRIEAEAGTAGLQAFHREVATATPELCAALAAEGLLHRAALDLDAARLRHFPASRGAPCGMQSGSD</sequence>
<dbReference type="eggNOG" id="ENOG502Z8VQ">
    <property type="taxonomic scope" value="Bacteria"/>
</dbReference>
<dbReference type="STRING" id="1449351.RISW2_23465"/>